<comment type="similarity">
    <text evidence="7">Belongs to the PINc/VapC protein family.</text>
</comment>
<evidence type="ECO:0000313" key="9">
    <source>
        <dbReference type="EMBL" id="MBE9077020.1"/>
    </source>
</evidence>
<keyword evidence="10" id="KW-1185">Reference proteome</keyword>
<dbReference type="PANTHER" id="PTHR33653">
    <property type="entry name" value="RIBONUCLEASE VAPC2"/>
    <property type="match status" value="1"/>
</dbReference>
<dbReference type="SUPFAM" id="SSF88723">
    <property type="entry name" value="PIN domain-like"/>
    <property type="match status" value="1"/>
</dbReference>
<keyword evidence="4" id="KW-0479">Metal-binding</keyword>
<sequence length="128" mass="14536">MELLFDTNIIIYHLNNQLNEYGENLLRQGLSGQSAYSIISKIELLGFNQPDTADVQARRVLSGLIELPLTSEVAERTIMLRKRFKIKIPDAIIAATALEYSLRLITRNEVDFAKVEDLNLTNPFEAQN</sequence>
<dbReference type="Proteomes" id="UP000636505">
    <property type="component" value="Unassembled WGS sequence"/>
</dbReference>
<evidence type="ECO:0000256" key="2">
    <source>
        <dbReference type="ARBA" id="ARBA00022649"/>
    </source>
</evidence>
<evidence type="ECO:0000256" key="3">
    <source>
        <dbReference type="ARBA" id="ARBA00022722"/>
    </source>
</evidence>
<keyword evidence="3" id="KW-0540">Nuclease</keyword>
<dbReference type="InterPro" id="IPR002716">
    <property type="entry name" value="PIN_dom"/>
</dbReference>
<dbReference type="InterPro" id="IPR050556">
    <property type="entry name" value="Type_II_TA_system_RNase"/>
</dbReference>
<feature type="domain" description="PIN" evidence="8">
    <location>
        <begin position="4"/>
        <end position="116"/>
    </location>
</feature>
<keyword evidence="5" id="KW-0378">Hydrolase</keyword>
<dbReference type="Gene3D" id="3.40.50.1010">
    <property type="entry name" value="5'-nuclease"/>
    <property type="match status" value="1"/>
</dbReference>
<protein>
    <submittedName>
        <fullName evidence="9">Type II toxin-antitoxin system VapC family toxin</fullName>
    </submittedName>
</protein>
<dbReference type="AlphaFoldDB" id="A0A8J7A6Q6"/>
<evidence type="ECO:0000256" key="1">
    <source>
        <dbReference type="ARBA" id="ARBA00001946"/>
    </source>
</evidence>
<proteinExistence type="inferred from homology"/>
<dbReference type="EMBL" id="JADEXG010000011">
    <property type="protein sequence ID" value="MBE9077020.1"/>
    <property type="molecule type" value="Genomic_DNA"/>
</dbReference>
<dbReference type="Pfam" id="PF01850">
    <property type="entry name" value="PIN"/>
    <property type="match status" value="1"/>
</dbReference>
<reference evidence="9" key="1">
    <citation type="submission" date="2020-10" db="EMBL/GenBank/DDBJ databases">
        <authorList>
            <person name="Castelo-Branco R."/>
            <person name="Eusebio N."/>
            <person name="Adriana R."/>
            <person name="Vieira A."/>
            <person name="Brugerolle De Fraissinette N."/>
            <person name="Rezende De Castro R."/>
            <person name="Schneider M.P."/>
            <person name="Vasconcelos V."/>
            <person name="Leao P.N."/>
        </authorList>
    </citation>
    <scope>NUCLEOTIDE SEQUENCE</scope>
    <source>
        <strain evidence="9">LEGE 07310</strain>
    </source>
</reference>
<name>A0A8J7A6Q6_9CYAN</name>
<dbReference type="InterPro" id="IPR029060">
    <property type="entry name" value="PIN-like_dom_sf"/>
</dbReference>
<dbReference type="GO" id="GO:0016787">
    <property type="term" value="F:hydrolase activity"/>
    <property type="evidence" value="ECO:0007669"/>
    <property type="project" value="UniProtKB-KW"/>
</dbReference>
<dbReference type="GO" id="GO:0004518">
    <property type="term" value="F:nuclease activity"/>
    <property type="evidence" value="ECO:0007669"/>
    <property type="project" value="UniProtKB-KW"/>
</dbReference>
<comment type="cofactor">
    <cofactor evidence="1">
        <name>Mg(2+)</name>
        <dbReference type="ChEBI" id="CHEBI:18420"/>
    </cofactor>
</comment>
<dbReference type="CDD" id="cd18738">
    <property type="entry name" value="PIN_VapC4-5_FitB-like"/>
    <property type="match status" value="1"/>
</dbReference>
<evidence type="ECO:0000256" key="7">
    <source>
        <dbReference type="ARBA" id="ARBA00038093"/>
    </source>
</evidence>
<dbReference type="PANTHER" id="PTHR33653:SF1">
    <property type="entry name" value="RIBONUCLEASE VAPC2"/>
    <property type="match status" value="1"/>
</dbReference>
<evidence type="ECO:0000256" key="5">
    <source>
        <dbReference type="ARBA" id="ARBA00022801"/>
    </source>
</evidence>
<keyword evidence="6" id="KW-0460">Magnesium</keyword>
<evidence type="ECO:0000313" key="10">
    <source>
        <dbReference type="Proteomes" id="UP000636505"/>
    </source>
</evidence>
<keyword evidence="2" id="KW-1277">Toxin-antitoxin system</keyword>
<evidence type="ECO:0000256" key="6">
    <source>
        <dbReference type="ARBA" id="ARBA00022842"/>
    </source>
</evidence>
<gene>
    <name evidence="9" type="ORF">IQ241_06865</name>
</gene>
<dbReference type="RefSeq" id="WP_193905678.1">
    <property type="nucleotide sequence ID" value="NZ_JADEXG010000011.1"/>
</dbReference>
<accession>A0A8J7A6Q6</accession>
<dbReference type="GO" id="GO:0046872">
    <property type="term" value="F:metal ion binding"/>
    <property type="evidence" value="ECO:0007669"/>
    <property type="project" value="UniProtKB-KW"/>
</dbReference>
<evidence type="ECO:0000259" key="8">
    <source>
        <dbReference type="Pfam" id="PF01850"/>
    </source>
</evidence>
<evidence type="ECO:0000256" key="4">
    <source>
        <dbReference type="ARBA" id="ARBA00022723"/>
    </source>
</evidence>
<comment type="caution">
    <text evidence="9">The sequence shown here is derived from an EMBL/GenBank/DDBJ whole genome shotgun (WGS) entry which is preliminary data.</text>
</comment>
<organism evidence="9 10">
    <name type="scientific">Vasconcelosia minhoensis LEGE 07310</name>
    <dbReference type="NCBI Taxonomy" id="915328"/>
    <lineage>
        <taxon>Bacteria</taxon>
        <taxon>Bacillati</taxon>
        <taxon>Cyanobacteriota</taxon>
        <taxon>Cyanophyceae</taxon>
        <taxon>Nodosilineales</taxon>
        <taxon>Cymatolegaceae</taxon>
        <taxon>Vasconcelosia</taxon>
        <taxon>Vasconcelosia minhoensis</taxon>
    </lineage>
</organism>